<dbReference type="InterPro" id="IPR029063">
    <property type="entry name" value="SAM-dependent_MTases_sf"/>
</dbReference>
<dbReference type="CDD" id="cd02440">
    <property type="entry name" value="AdoMet_MTases"/>
    <property type="match status" value="1"/>
</dbReference>
<dbReference type="AlphaFoldDB" id="F4BYT3"/>
<evidence type="ECO:0000259" key="1">
    <source>
        <dbReference type="Pfam" id="PF13649"/>
    </source>
</evidence>
<dbReference type="KEGG" id="mcj:MCON_0946"/>
<name>F4BYT3_METSG</name>
<keyword evidence="2" id="KW-0489">Methyltransferase</keyword>
<dbReference type="Pfam" id="PF13649">
    <property type="entry name" value="Methyltransf_25"/>
    <property type="match status" value="1"/>
</dbReference>
<feature type="domain" description="Methyltransferase" evidence="1">
    <location>
        <begin position="67"/>
        <end position="154"/>
    </location>
</feature>
<keyword evidence="2" id="KW-0808">Transferase</keyword>
<dbReference type="InterPro" id="IPR050723">
    <property type="entry name" value="CFA/CMAS"/>
</dbReference>
<dbReference type="PANTHER" id="PTHR43667:SF2">
    <property type="entry name" value="FATTY ACID C-METHYL TRANSFERASE"/>
    <property type="match status" value="1"/>
</dbReference>
<dbReference type="HOGENOM" id="CLU_060275_1_0_2"/>
<keyword evidence="3" id="KW-1185">Reference proteome</keyword>
<dbReference type="GO" id="GO:0008168">
    <property type="term" value="F:methyltransferase activity"/>
    <property type="evidence" value="ECO:0007669"/>
    <property type="project" value="UniProtKB-KW"/>
</dbReference>
<gene>
    <name evidence="2" type="ordered locus">MCON_0946</name>
</gene>
<dbReference type="InterPro" id="IPR041698">
    <property type="entry name" value="Methyltransf_25"/>
</dbReference>
<dbReference type="EMBL" id="CP002565">
    <property type="protein sequence ID" value="AEB67710.1"/>
    <property type="molecule type" value="Genomic_DNA"/>
</dbReference>
<reference evidence="2 3" key="1">
    <citation type="journal article" date="2011" name="J. Bacteriol.">
        <title>Complete genome sequence of Methanosaeta concilii, a specialist in aceticlastic methanogenesis.</title>
        <authorList>
            <person name="Barber R.D."/>
            <person name="Zhang L."/>
            <person name="Harnack M."/>
            <person name="Olson M.V."/>
            <person name="Kaul R."/>
            <person name="Ingram-Smith C."/>
            <person name="Smith K.S."/>
        </authorList>
    </citation>
    <scope>NUCLEOTIDE SEQUENCE [LARGE SCALE GENOMIC DNA]</scope>
    <source>
        <strain evidence="3">ATCC 5969 / DSM 3671 / JCM 10134 / NBRC 103675 / OCM 69 / GP-6</strain>
    </source>
</reference>
<dbReference type="STRING" id="990316.MCON_0946"/>
<dbReference type="OrthoDB" id="57427at2157"/>
<accession>F4BYT3</accession>
<dbReference type="SUPFAM" id="SSF53335">
    <property type="entry name" value="S-adenosyl-L-methionine-dependent methyltransferases"/>
    <property type="match status" value="1"/>
</dbReference>
<dbReference type="GO" id="GO:0032259">
    <property type="term" value="P:methylation"/>
    <property type="evidence" value="ECO:0007669"/>
    <property type="project" value="UniProtKB-KW"/>
</dbReference>
<evidence type="ECO:0000313" key="2">
    <source>
        <dbReference type="EMBL" id="AEB67710.1"/>
    </source>
</evidence>
<dbReference type="PANTHER" id="PTHR43667">
    <property type="entry name" value="CYCLOPROPANE-FATTY-ACYL-PHOSPHOLIPID SYNTHASE"/>
    <property type="match status" value="1"/>
</dbReference>
<protein>
    <submittedName>
        <fullName evidence="2">Methyltransferase</fullName>
    </submittedName>
</protein>
<dbReference type="Proteomes" id="UP000007807">
    <property type="component" value="Chromosome"/>
</dbReference>
<sequence length="279" mass="32196">MITSLDWNEVWKERMAKSIESGRGRDCVDNWSNKHEASNYGRMLEEEDLQSIAPFRDIMALSSPFAVLDIGAGTGRLAIPFSRIASRVTAVEPSAQMLEVLNDDLKRHKIENIDCIQKRWEDVEIPTDLLMKYELVVASFSLGFLDLREAVSKMIEASSRYICLMWFAGEPSWDADYRKLSAALFGKSDYQTMPKSDIIFNVLYQMGIYPNIRVFRFEMLHRFTSLDGAADYFAGKFNALSSTQRSVLKDVLPQILEERNGQWILPYRATNMMLWWEKN</sequence>
<evidence type="ECO:0000313" key="3">
    <source>
        <dbReference type="Proteomes" id="UP000007807"/>
    </source>
</evidence>
<organism evidence="2 3">
    <name type="scientific">Methanothrix soehngenii (strain ATCC 5969 / DSM 3671 / JCM 10134 / NBRC 103675 / OCM 69 / GP-6)</name>
    <name type="common">Methanosaeta concilii</name>
    <dbReference type="NCBI Taxonomy" id="990316"/>
    <lineage>
        <taxon>Archaea</taxon>
        <taxon>Methanobacteriati</taxon>
        <taxon>Methanobacteriota</taxon>
        <taxon>Stenosarchaea group</taxon>
        <taxon>Methanomicrobia</taxon>
        <taxon>Methanotrichales</taxon>
        <taxon>Methanotrichaceae</taxon>
        <taxon>Methanothrix</taxon>
    </lineage>
</organism>
<dbReference type="RefSeq" id="WP_013718764.1">
    <property type="nucleotide sequence ID" value="NC_015416.1"/>
</dbReference>
<dbReference type="InParanoid" id="F4BYT3"/>
<dbReference type="GeneID" id="10460621"/>
<proteinExistence type="predicted"/>
<dbReference type="Gene3D" id="3.40.50.150">
    <property type="entry name" value="Vaccinia Virus protein VP39"/>
    <property type="match status" value="1"/>
</dbReference>